<accession>A0A841KY55</accession>
<dbReference type="EMBL" id="JACHEN010000045">
    <property type="protein sequence ID" value="MBB6218696.1"/>
    <property type="molecule type" value="Genomic_DNA"/>
</dbReference>
<evidence type="ECO:0000313" key="2">
    <source>
        <dbReference type="EMBL" id="MBB6218696.1"/>
    </source>
</evidence>
<reference evidence="2 3" key="1">
    <citation type="submission" date="2020-08" db="EMBL/GenBank/DDBJ databases">
        <title>Genomic Encyclopedia of Type Strains, Phase IV (KMG-IV): sequencing the most valuable type-strain genomes for metagenomic binning, comparative biology and taxonomic classification.</title>
        <authorList>
            <person name="Goeker M."/>
        </authorList>
    </citation>
    <scope>NUCLEOTIDE SEQUENCE [LARGE SCALE GENOMIC DNA]</scope>
    <source>
        <strain evidence="2 3">DSM 103526</strain>
    </source>
</reference>
<feature type="transmembrane region" description="Helical" evidence="1">
    <location>
        <begin position="12"/>
        <end position="35"/>
    </location>
</feature>
<comment type="caution">
    <text evidence="2">The sequence shown here is derived from an EMBL/GenBank/DDBJ whole genome shotgun (WGS) entry which is preliminary data.</text>
</comment>
<gene>
    <name evidence="2" type="ORF">HNQ80_004870</name>
</gene>
<keyword evidence="1" id="KW-0472">Membrane</keyword>
<keyword evidence="1" id="KW-1133">Transmembrane helix</keyword>
<dbReference type="Proteomes" id="UP000579281">
    <property type="component" value="Unassembled WGS sequence"/>
</dbReference>
<organism evidence="2 3">
    <name type="scientific">Anaerosolibacter carboniphilus</name>
    <dbReference type="NCBI Taxonomy" id="1417629"/>
    <lineage>
        <taxon>Bacteria</taxon>
        <taxon>Bacillati</taxon>
        <taxon>Bacillota</taxon>
        <taxon>Clostridia</taxon>
        <taxon>Peptostreptococcales</taxon>
        <taxon>Thermotaleaceae</taxon>
        <taxon>Anaerosolibacter</taxon>
    </lineage>
</organism>
<proteinExistence type="predicted"/>
<name>A0A841KY55_9FIRM</name>
<dbReference type="RefSeq" id="WP_184313401.1">
    <property type="nucleotide sequence ID" value="NZ_JACHEN010000045.1"/>
</dbReference>
<dbReference type="AlphaFoldDB" id="A0A841KY55"/>
<sequence>MLDTAIRLGDLGIALLGIALLALMVYAILVLKNLYDTMKVLRKIVEDNAANIKGVMDRAPAIAENIESISEDLSHDVKAVQGTIDNLLGTTEAAAGTLAENTDIISSIMGVIQVIMSIKDFFSGFHKKRRWF</sequence>
<evidence type="ECO:0000313" key="3">
    <source>
        <dbReference type="Proteomes" id="UP000579281"/>
    </source>
</evidence>
<protein>
    <submittedName>
        <fullName evidence="2">Uncharacterized protein YoxC</fullName>
    </submittedName>
</protein>
<evidence type="ECO:0000256" key="1">
    <source>
        <dbReference type="SAM" id="Phobius"/>
    </source>
</evidence>
<keyword evidence="3" id="KW-1185">Reference proteome</keyword>
<keyword evidence="1" id="KW-0812">Transmembrane</keyword>